<evidence type="ECO:0000256" key="2">
    <source>
        <dbReference type="ARBA" id="ARBA00022692"/>
    </source>
</evidence>
<dbReference type="Proteomes" id="UP000028545">
    <property type="component" value="Unassembled WGS sequence"/>
</dbReference>
<keyword evidence="2 5" id="KW-0812">Transmembrane</keyword>
<evidence type="ECO:0000313" key="6">
    <source>
        <dbReference type="EMBL" id="KEZ43455.1"/>
    </source>
</evidence>
<feature type="transmembrane region" description="Helical" evidence="5">
    <location>
        <begin position="124"/>
        <end position="148"/>
    </location>
</feature>
<feature type="transmembrane region" description="Helical" evidence="5">
    <location>
        <begin position="310"/>
        <end position="331"/>
    </location>
</feature>
<evidence type="ECO:0000313" key="7">
    <source>
        <dbReference type="Proteomes" id="UP000028545"/>
    </source>
</evidence>
<dbReference type="InterPro" id="IPR005828">
    <property type="entry name" value="MFS_sugar_transport-like"/>
</dbReference>
<gene>
    <name evidence="6" type="ORF">SAPIO_CDS4644</name>
</gene>
<dbReference type="EMBL" id="JOWA01000093">
    <property type="protein sequence ID" value="KEZ43455.1"/>
    <property type="molecule type" value="Genomic_DNA"/>
</dbReference>
<keyword evidence="3 5" id="KW-1133">Transmembrane helix</keyword>
<dbReference type="GO" id="GO:0022857">
    <property type="term" value="F:transmembrane transporter activity"/>
    <property type="evidence" value="ECO:0007669"/>
    <property type="project" value="InterPro"/>
</dbReference>
<dbReference type="VEuPathDB" id="FungiDB:SAPIO_CDS4644"/>
<evidence type="ECO:0000256" key="3">
    <source>
        <dbReference type="ARBA" id="ARBA00022989"/>
    </source>
</evidence>
<proteinExistence type="predicted"/>
<feature type="transmembrane region" description="Helical" evidence="5">
    <location>
        <begin position="160"/>
        <end position="185"/>
    </location>
</feature>
<organism evidence="6 7">
    <name type="scientific">Pseudallescheria apiosperma</name>
    <name type="common">Scedosporium apiospermum</name>
    <dbReference type="NCBI Taxonomy" id="563466"/>
    <lineage>
        <taxon>Eukaryota</taxon>
        <taxon>Fungi</taxon>
        <taxon>Dikarya</taxon>
        <taxon>Ascomycota</taxon>
        <taxon>Pezizomycotina</taxon>
        <taxon>Sordariomycetes</taxon>
        <taxon>Hypocreomycetidae</taxon>
        <taxon>Microascales</taxon>
        <taxon>Microascaceae</taxon>
        <taxon>Scedosporium</taxon>
    </lineage>
</organism>
<feature type="transmembrane region" description="Helical" evidence="5">
    <location>
        <begin position="463"/>
        <end position="483"/>
    </location>
</feature>
<dbReference type="SUPFAM" id="SSF103473">
    <property type="entry name" value="MFS general substrate transporter"/>
    <property type="match status" value="2"/>
</dbReference>
<dbReference type="RefSeq" id="XP_016643254.1">
    <property type="nucleotide sequence ID" value="XM_016787145.1"/>
</dbReference>
<sequence length="553" mass="61089">MEEEKGLYWALGPLRVRKNRGFLGYDSSALSPDETQDRHQLRSEIDLNSWNLRLWAIAASGFLTGSYNLFVANVVNASISFVYFPDDRGPSLLVNGCTLFGSVVGQLLFGYLADLFGRTRLYGIELVIVIISTLGLVFSNTGVSAVITSEWSSTKARASMIASVFLMQPIGQALAQLINLAVLFGRDRARSLRTMQCGLDTAHDFECRQAVDGMWRIVVGVGAIPALVAIAFRFMLPDSGLYNLEVKMKSRLAMEQAAKIYGMSFSYLDLDRTPDANIGRLDARNGQPQPRPVQFSRANMYQYFIEEGNWRYLVGTSMTWLILDVALYGFGLDNRAVLADMWAKIHAVDVNESLGCWESSIPGGQSLVPTWAEKGLPNWQTDVTKPCNTIYDVLLDQTKHYLLTVSIGANSLTFLIPAEIFPTTYRCFCHGISAAAGKIGSIIAVLMIYGIKNQYDAVNKQGLIFLLFAGIGAVGAFFSWAYLPDIGRRNAEGKLVNRTLEELGEGARRAVMEGQTFGAREKWSDFCSRVRTFGVNRNGSNTTSVNVDDGTTR</sequence>
<evidence type="ECO:0008006" key="8">
    <source>
        <dbReference type="Google" id="ProtNLM"/>
    </source>
</evidence>
<reference evidence="6 7" key="1">
    <citation type="journal article" date="2014" name="Genome Announc.">
        <title>Draft genome sequence of the pathogenic fungus Scedosporium apiospermum.</title>
        <authorList>
            <person name="Vandeputte P."/>
            <person name="Ghamrawi S."/>
            <person name="Rechenmann M."/>
            <person name="Iltis A."/>
            <person name="Giraud S."/>
            <person name="Fleury M."/>
            <person name="Thornton C."/>
            <person name="Delhaes L."/>
            <person name="Meyer W."/>
            <person name="Papon N."/>
            <person name="Bouchara J.P."/>
        </authorList>
    </citation>
    <scope>NUCLEOTIDE SEQUENCE [LARGE SCALE GENOMIC DNA]</scope>
    <source>
        <strain evidence="6 7">IHEM 14462</strain>
    </source>
</reference>
<dbReference type="AlphaFoldDB" id="A0A084G7Z3"/>
<feature type="transmembrane region" description="Helical" evidence="5">
    <location>
        <begin position="52"/>
        <end position="72"/>
    </location>
</feature>
<evidence type="ECO:0000256" key="5">
    <source>
        <dbReference type="SAM" id="Phobius"/>
    </source>
</evidence>
<comment type="caution">
    <text evidence="6">The sequence shown here is derived from an EMBL/GenBank/DDBJ whole genome shotgun (WGS) entry which is preliminary data.</text>
</comment>
<feature type="transmembrane region" description="Helical" evidence="5">
    <location>
        <begin position="432"/>
        <end position="451"/>
    </location>
</feature>
<dbReference type="HOGENOM" id="CLU_001265_46_14_1"/>
<protein>
    <recommendedName>
        <fullName evidence="8">Major facilitator superfamily (MFS) profile domain-containing protein</fullName>
    </recommendedName>
</protein>
<keyword evidence="4 5" id="KW-0472">Membrane</keyword>
<dbReference type="Pfam" id="PF00083">
    <property type="entry name" value="Sugar_tr"/>
    <property type="match status" value="2"/>
</dbReference>
<evidence type="ECO:0000256" key="1">
    <source>
        <dbReference type="ARBA" id="ARBA00004141"/>
    </source>
</evidence>
<accession>A0A084G7Z3</accession>
<dbReference type="Gene3D" id="1.20.1250.20">
    <property type="entry name" value="MFS general substrate transporter like domains"/>
    <property type="match status" value="3"/>
</dbReference>
<evidence type="ECO:0000256" key="4">
    <source>
        <dbReference type="ARBA" id="ARBA00023136"/>
    </source>
</evidence>
<dbReference type="InterPro" id="IPR036259">
    <property type="entry name" value="MFS_trans_sf"/>
</dbReference>
<dbReference type="GO" id="GO:0016020">
    <property type="term" value="C:membrane"/>
    <property type="evidence" value="ECO:0007669"/>
    <property type="project" value="UniProtKB-SubCell"/>
</dbReference>
<dbReference type="GeneID" id="27723716"/>
<dbReference type="PANTHER" id="PTHR24064">
    <property type="entry name" value="SOLUTE CARRIER FAMILY 22 MEMBER"/>
    <property type="match status" value="1"/>
</dbReference>
<dbReference type="OrthoDB" id="433512at2759"/>
<comment type="subcellular location">
    <subcellularLocation>
        <location evidence="1">Membrane</location>
        <topology evidence="1">Multi-pass membrane protein</topology>
    </subcellularLocation>
</comment>
<keyword evidence="7" id="KW-1185">Reference proteome</keyword>
<feature type="transmembrane region" description="Helical" evidence="5">
    <location>
        <begin position="217"/>
        <end position="236"/>
    </location>
</feature>
<name>A0A084G7Z3_PSEDA</name>
<feature type="transmembrane region" description="Helical" evidence="5">
    <location>
        <begin position="92"/>
        <end position="112"/>
    </location>
</feature>
<dbReference type="KEGG" id="sapo:SAPIO_CDS4644"/>